<protein>
    <submittedName>
        <fullName evidence="1">Uncharacterized protein</fullName>
    </submittedName>
</protein>
<sequence>MHYPYPQRGGNEGLDTARSKRLLPVGIVTTPTMLIRVVNSRAEIASLDPEERVDYLATHPVALAIL</sequence>
<dbReference type="EMBL" id="JARFPK010000098">
    <property type="protein sequence ID" value="MDF0591960.1"/>
    <property type="molecule type" value="Genomic_DNA"/>
</dbReference>
<keyword evidence="2" id="KW-1185">Reference proteome</keyword>
<name>A0ABT5XB68_9EURY</name>
<accession>A0ABT5XB68</accession>
<gene>
    <name evidence="1" type="ORF">P0O15_12405</name>
</gene>
<dbReference type="Proteomes" id="UP001220010">
    <property type="component" value="Unassembled WGS sequence"/>
</dbReference>
<evidence type="ECO:0000313" key="1">
    <source>
        <dbReference type="EMBL" id="MDF0591960.1"/>
    </source>
</evidence>
<organism evidence="1 2">
    <name type="scientific">Candidatus Methanocrinis natronophilus</name>
    <dbReference type="NCBI Taxonomy" id="3033396"/>
    <lineage>
        <taxon>Archaea</taxon>
        <taxon>Methanobacteriati</taxon>
        <taxon>Methanobacteriota</taxon>
        <taxon>Stenosarchaea group</taxon>
        <taxon>Methanomicrobia</taxon>
        <taxon>Methanotrichales</taxon>
        <taxon>Methanotrichaceae</taxon>
        <taxon>Methanocrinis</taxon>
    </lineage>
</organism>
<proteinExistence type="predicted"/>
<comment type="caution">
    <text evidence="1">The sequence shown here is derived from an EMBL/GenBank/DDBJ whole genome shotgun (WGS) entry which is preliminary data.</text>
</comment>
<reference evidence="1 2" key="1">
    <citation type="submission" date="2023-03" db="EMBL/GenBank/DDBJ databases">
        <title>WGS of Methanotrichaceae archaeon Mx.</title>
        <authorList>
            <person name="Sorokin D.Y."/>
            <person name="Merkel A.Y."/>
        </authorList>
    </citation>
    <scope>NUCLEOTIDE SEQUENCE [LARGE SCALE GENOMIC DNA]</scope>
    <source>
        <strain evidence="1 2">Mx</strain>
    </source>
</reference>
<evidence type="ECO:0000313" key="2">
    <source>
        <dbReference type="Proteomes" id="UP001220010"/>
    </source>
</evidence>
<dbReference type="RefSeq" id="WP_316967675.1">
    <property type="nucleotide sequence ID" value="NZ_JARFPK010000098.1"/>
</dbReference>